<proteinExistence type="predicted"/>
<dbReference type="OrthoDB" id="5196858at2"/>
<dbReference type="eggNOG" id="ENOG502ZDG3">
    <property type="taxonomic scope" value="Bacteria"/>
</dbReference>
<feature type="region of interest" description="Disordered" evidence="1">
    <location>
        <begin position="82"/>
        <end position="120"/>
    </location>
</feature>
<sequence length="120" mass="12626">MTQDNTGKLAEELRLLIDTAAERMQPWLQRVADAGDGSHTPETCGWCPLCNGVALLRGDRSELAAKAAEHAAGLVAVLRAALREPGAPPPPPEPSGGADESSGEPSGQRVQHIKVVRKTD</sequence>
<dbReference type="Proteomes" id="UP000033393">
    <property type="component" value="Unassembled WGS sequence"/>
</dbReference>
<dbReference type="STRING" id="68170.GCA_000974445_07927"/>
<organism evidence="2 3">
    <name type="scientific">Lentzea aerocolonigenes</name>
    <name type="common">Lechevalieria aerocolonigenes</name>
    <name type="synonym">Saccharothrix aerocolonigenes</name>
    <dbReference type="NCBI Taxonomy" id="68170"/>
    <lineage>
        <taxon>Bacteria</taxon>
        <taxon>Bacillati</taxon>
        <taxon>Actinomycetota</taxon>
        <taxon>Actinomycetes</taxon>
        <taxon>Pseudonocardiales</taxon>
        <taxon>Pseudonocardiaceae</taxon>
        <taxon>Lentzea</taxon>
    </lineage>
</organism>
<name>A0A0F0HED2_LENAE</name>
<dbReference type="RefSeq" id="WP_045309344.1">
    <property type="nucleotide sequence ID" value="NZ_JYJG01000003.1"/>
</dbReference>
<feature type="compositionally biased region" description="Basic residues" evidence="1">
    <location>
        <begin position="111"/>
        <end position="120"/>
    </location>
</feature>
<dbReference type="PATRIC" id="fig|68170.10.peg.146"/>
<evidence type="ECO:0000313" key="2">
    <source>
        <dbReference type="EMBL" id="KJK53226.1"/>
    </source>
</evidence>
<comment type="caution">
    <text evidence="2">The sequence shown here is derived from an EMBL/GenBank/DDBJ whole genome shotgun (WGS) entry which is preliminary data.</text>
</comment>
<feature type="compositionally biased region" description="Low complexity" evidence="1">
    <location>
        <begin position="95"/>
        <end position="107"/>
    </location>
</feature>
<protein>
    <submittedName>
        <fullName evidence="2">Uncharacterized protein</fullName>
    </submittedName>
</protein>
<dbReference type="AlphaFoldDB" id="A0A0F0HED2"/>
<reference evidence="2 3" key="1">
    <citation type="submission" date="2015-02" db="EMBL/GenBank/DDBJ databases">
        <authorList>
            <person name="Ju K.-S."/>
            <person name="Doroghazi J.R."/>
            <person name="Metcalf W."/>
        </authorList>
    </citation>
    <scope>NUCLEOTIDE SEQUENCE [LARGE SCALE GENOMIC DNA]</scope>
    <source>
        <strain evidence="2 3">NRRL B-16140</strain>
    </source>
</reference>
<keyword evidence="3" id="KW-1185">Reference proteome</keyword>
<evidence type="ECO:0000256" key="1">
    <source>
        <dbReference type="SAM" id="MobiDB-lite"/>
    </source>
</evidence>
<gene>
    <name evidence="2" type="ORF">UK23_00700</name>
</gene>
<accession>A0A0F0HED2</accession>
<dbReference type="EMBL" id="JYJG01000003">
    <property type="protein sequence ID" value="KJK53226.1"/>
    <property type="molecule type" value="Genomic_DNA"/>
</dbReference>
<evidence type="ECO:0000313" key="3">
    <source>
        <dbReference type="Proteomes" id="UP000033393"/>
    </source>
</evidence>